<dbReference type="AlphaFoldDB" id="A0A336MUA5"/>
<protein>
    <submittedName>
        <fullName evidence="2">CSON005913 protein</fullName>
    </submittedName>
</protein>
<dbReference type="PROSITE" id="PS50181">
    <property type="entry name" value="FBOX"/>
    <property type="match status" value="1"/>
</dbReference>
<evidence type="ECO:0000313" key="2">
    <source>
        <dbReference type="EMBL" id="SSX33081.1"/>
    </source>
</evidence>
<dbReference type="SUPFAM" id="SSF81383">
    <property type="entry name" value="F-box domain"/>
    <property type="match status" value="1"/>
</dbReference>
<organism evidence="2">
    <name type="scientific">Culicoides sonorensis</name>
    <name type="common">Biting midge</name>
    <dbReference type="NCBI Taxonomy" id="179676"/>
    <lineage>
        <taxon>Eukaryota</taxon>
        <taxon>Metazoa</taxon>
        <taxon>Ecdysozoa</taxon>
        <taxon>Arthropoda</taxon>
        <taxon>Hexapoda</taxon>
        <taxon>Insecta</taxon>
        <taxon>Pterygota</taxon>
        <taxon>Neoptera</taxon>
        <taxon>Endopterygota</taxon>
        <taxon>Diptera</taxon>
        <taxon>Nematocera</taxon>
        <taxon>Chironomoidea</taxon>
        <taxon>Ceratopogonidae</taxon>
        <taxon>Ceratopogoninae</taxon>
        <taxon>Culicoides</taxon>
        <taxon>Monoculicoides</taxon>
    </lineage>
</organism>
<reference evidence="2" key="1">
    <citation type="submission" date="2018-07" db="EMBL/GenBank/DDBJ databases">
        <authorList>
            <person name="Quirk P.G."/>
            <person name="Krulwich T.A."/>
        </authorList>
    </citation>
    <scope>NUCLEOTIDE SEQUENCE</scope>
</reference>
<gene>
    <name evidence="2" type="primary">CSON005913</name>
</gene>
<accession>A0A336MUA5</accession>
<dbReference type="GO" id="GO:0031146">
    <property type="term" value="P:SCF-dependent proteasomal ubiquitin-dependent protein catabolic process"/>
    <property type="evidence" value="ECO:0007669"/>
    <property type="project" value="TreeGrafter"/>
</dbReference>
<dbReference type="SUPFAM" id="SSF52047">
    <property type="entry name" value="RNI-like"/>
    <property type="match status" value="2"/>
</dbReference>
<dbReference type="PANTHER" id="PTHR13318">
    <property type="entry name" value="PARTNER OF PAIRED, ISOFORM B-RELATED"/>
    <property type="match status" value="1"/>
</dbReference>
<dbReference type="GO" id="GO:0019005">
    <property type="term" value="C:SCF ubiquitin ligase complex"/>
    <property type="evidence" value="ECO:0007669"/>
    <property type="project" value="TreeGrafter"/>
</dbReference>
<dbReference type="Pfam" id="PF00646">
    <property type="entry name" value="F-box"/>
    <property type="match status" value="1"/>
</dbReference>
<dbReference type="PANTHER" id="PTHR13318:SF95">
    <property type="entry name" value="F-BOX PROTEIN YLR352W"/>
    <property type="match status" value="1"/>
</dbReference>
<sequence length="565" mass="66312">MDTKKFKSNSFPFDSLPLELQLMVFKYLSSKDRRDKFSFVSKSWAETLQSFTEDYQLHLYDCYLKEETEPYSILMNSTRKYRFLKLGHQFTSENPLLVSRLLTHLGKHVHVLDISSTDGFSSLKESNSLLMFPELKKLIVTKMSDLTKFDIFPESLEHIHVNQLSVMEQTKEVEHLKKIKNLRFWTSELIQIKGGLDALVEIASQFGTISTTIFHLDEKLKEILESMQTLDNIYLKLSTNFIGTPVVQINDVIGIELKEAPKSFFKFIDLPNLKSIHFRWDINQHPESPCYDNHEVQVCSNVEELEIKWIRNRTCMGCFRTLIDSLPNLKKLILLDCKFENEHFKYICFKLPYLKELEVESNQIDSQILFNDQPQYLLENLRTLHTLNLSESTISNIDKWPFMPNLKKLKLAGASYMPEENLKQFCQNLPNLEFFETGDATESGDYFIENLTQHLPNLKTLRLLYLMDLTQRDFTAITSNCKKLRTLEMSSTSTYLITEYNLFKELSSLRKIVYDERTFYREDFHNMGHYLKRHGMPYDEIGALQSVVDEYSFDDSDENEESDES</sequence>
<dbReference type="InterPro" id="IPR036047">
    <property type="entry name" value="F-box-like_dom_sf"/>
</dbReference>
<evidence type="ECO:0000259" key="1">
    <source>
        <dbReference type="PROSITE" id="PS50181"/>
    </source>
</evidence>
<dbReference type="InterPro" id="IPR032675">
    <property type="entry name" value="LRR_dom_sf"/>
</dbReference>
<dbReference type="InterPro" id="IPR001810">
    <property type="entry name" value="F-box_dom"/>
</dbReference>
<dbReference type="Gene3D" id="3.80.10.10">
    <property type="entry name" value="Ribonuclease Inhibitor"/>
    <property type="match status" value="2"/>
</dbReference>
<dbReference type="EMBL" id="UFQT01002279">
    <property type="protein sequence ID" value="SSX33081.1"/>
    <property type="molecule type" value="Genomic_DNA"/>
</dbReference>
<proteinExistence type="predicted"/>
<dbReference type="VEuPathDB" id="VectorBase:CSON005913"/>
<name>A0A336MUA5_CULSO</name>
<feature type="domain" description="F-box" evidence="1">
    <location>
        <begin position="10"/>
        <end position="58"/>
    </location>
</feature>